<accession>A0A3G1KSL3</accession>
<dbReference type="AlphaFoldDB" id="A0A3G1KSL3"/>
<protein>
    <submittedName>
        <fullName evidence="1">Uncharacterized protein</fullName>
    </submittedName>
</protein>
<keyword evidence="2" id="KW-1185">Reference proteome</keyword>
<dbReference type="KEGG" id="fwa:DCMF_12110"/>
<reference evidence="1 2" key="1">
    <citation type="submission" date="2016-10" db="EMBL/GenBank/DDBJ databases">
        <title>Complete Genome Sequence of Peptococcaceae strain DCMF.</title>
        <authorList>
            <person name="Edwards R.J."/>
            <person name="Holland S.I."/>
            <person name="Deshpande N.P."/>
            <person name="Wong Y.K."/>
            <person name="Ertan H."/>
            <person name="Manefield M."/>
            <person name="Russell T.L."/>
            <person name="Lee M.J."/>
        </authorList>
    </citation>
    <scope>NUCLEOTIDE SEQUENCE [LARGE SCALE GENOMIC DNA]</scope>
    <source>
        <strain evidence="1 2">DCMF</strain>
    </source>
</reference>
<dbReference type="Proteomes" id="UP000323521">
    <property type="component" value="Chromosome"/>
</dbReference>
<evidence type="ECO:0000313" key="2">
    <source>
        <dbReference type="Proteomes" id="UP000323521"/>
    </source>
</evidence>
<dbReference type="EMBL" id="CP017634">
    <property type="protein sequence ID" value="ATW25417.1"/>
    <property type="molecule type" value="Genomic_DNA"/>
</dbReference>
<evidence type="ECO:0000313" key="1">
    <source>
        <dbReference type="EMBL" id="ATW25417.1"/>
    </source>
</evidence>
<proteinExistence type="predicted"/>
<name>A0A3G1KSL3_FORW1</name>
<sequence>MILNAKMEKLKLINMQVIYVKGPVPLTCPLDMLMSSSAAPVRQTGGTAGWAAHPPRTDPRIIKPIILHQTFVHFA</sequence>
<gene>
    <name evidence="1" type="ORF">DCMF_12110</name>
</gene>
<organism evidence="1 2">
    <name type="scientific">Formimonas warabiya</name>
    <dbReference type="NCBI Taxonomy" id="1761012"/>
    <lineage>
        <taxon>Bacteria</taxon>
        <taxon>Bacillati</taxon>
        <taxon>Bacillota</taxon>
        <taxon>Clostridia</taxon>
        <taxon>Eubacteriales</taxon>
        <taxon>Peptococcaceae</taxon>
        <taxon>Candidatus Formimonas</taxon>
    </lineage>
</organism>